<dbReference type="PRINTS" id="PR00385">
    <property type="entry name" value="P450"/>
</dbReference>
<dbReference type="Proteomes" id="UP000014480">
    <property type="component" value="Unassembled WGS sequence"/>
</dbReference>
<sequence length="693" mass="76715">MGSGEQIVPLSGPDPGCKHLKFPNPSSFVTPTPTSPAPNSVARPQTKGLERVIEKVTSSDQHRESLLYRDQELAAILTTSLREEYGQVASCLLTIWASTSAEPVHFGRLLDIAYRALYTTTTTTTESAMVPWRSVSISSAAVALLLASRQPELSRWYIVSNFAGAWMFQMICWVVFMVFLYPQYFSRLRSLPGPTNDHWLMGQYPRIMRQPTGVPMIEWINTIPHEGIIRYRGLFNQERLLITSPKALAEVLVTHNYDFHKPTAVRSSIGRILGVGVLLAEGDNHKIQRKNLMPAFAFRHVKDLYPLFWSKACEGVQAITDAVMIEAAKPAADGTEDPEKAALGPKTAVLEIGNWASRTTLDIIGMAGMGRDFGAIRDPTNPLNQTYQHVFKPSREAQILAVLGLLLPGPLVHALPFQRNGDIANAAQTIRATCRELIREKKEKLERKQLTDIDILSVALESGGFTEDNLVDQMMTFLAAGHETTASAMMWAVYCLSLHPDVQSRLRAEVRQRLPTPGTPGDITALDIDHMPYLNAVCNEVLRYYAPVPMTLREAAVDTVIDGNKVPKGTRIMLSPWATNKDTSLWGPDAGRFDPDRWIPRDGADAESKKTAASGGATSNYAFMTFLHGPRSCIGQGFAKAEFACILASWIGRFEFSLMNKEEYDEKNMAIKGGVTARPAKGLHVYVKIVDGW</sequence>
<dbReference type="GO" id="GO:0016705">
    <property type="term" value="F:oxidoreductase activity, acting on paired donors, with incorporation or reduction of molecular oxygen"/>
    <property type="evidence" value="ECO:0007669"/>
    <property type="project" value="InterPro"/>
</dbReference>
<dbReference type="FunFam" id="1.10.630.10:FF:000051">
    <property type="entry name" value="Cytochrome P450 monooxygenase (Fum15)"/>
    <property type="match status" value="1"/>
</dbReference>
<keyword evidence="7" id="KW-0560">Oxidoreductase</keyword>
<reference evidence="8" key="2">
    <citation type="journal article" date="2019" name="Mol. Plant Microbe Interact.">
        <title>Genome sequence resources for four phytopathogenic fungi from the Colletotrichum orbiculare species complex.</title>
        <authorList>
            <person name="Gan P."/>
            <person name="Tsushima A."/>
            <person name="Narusaka M."/>
            <person name="Narusaka Y."/>
            <person name="Takano Y."/>
            <person name="Kubo Y."/>
            <person name="Shirasu K."/>
        </authorList>
    </citation>
    <scope>GENOME REANNOTATION</scope>
    <source>
        <strain evidence="8">104-T / ATCC 96160 / CBS 514.97 / LARS 414 / MAFF 240422</strain>
    </source>
</reference>
<protein>
    <submittedName>
        <fullName evidence="7">Cytochrome P450 monooxygenase FUM15</fullName>
    </submittedName>
</protein>
<dbReference type="InterPro" id="IPR050121">
    <property type="entry name" value="Cytochrome_P450_monoxygenase"/>
</dbReference>
<dbReference type="InterPro" id="IPR001128">
    <property type="entry name" value="Cyt_P450"/>
</dbReference>
<gene>
    <name evidence="7" type="ORF">Cob_v012080</name>
</gene>
<evidence type="ECO:0000256" key="1">
    <source>
        <dbReference type="ARBA" id="ARBA00022617"/>
    </source>
</evidence>
<keyword evidence="3 4" id="KW-0408">Iron</keyword>
<feature type="transmembrane region" description="Helical" evidence="6">
    <location>
        <begin position="159"/>
        <end position="181"/>
    </location>
</feature>
<keyword evidence="6" id="KW-0812">Transmembrane</keyword>
<dbReference type="EMBL" id="AMCV02000045">
    <property type="protein sequence ID" value="TDZ14979.1"/>
    <property type="molecule type" value="Genomic_DNA"/>
</dbReference>
<keyword evidence="8" id="KW-1185">Reference proteome</keyword>
<evidence type="ECO:0000256" key="5">
    <source>
        <dbReference type="SAM" id="MobiDB-lite"/>
    </source>
</evidence>
<dbReference type="STRING" id="1213857.A0A484F9J8"/>
<dbReference type="PRINTS" id="PR00463">
    <property type="entry name" value="EP450I"/>
</dbReference>
<comment type="cofactor">
    <cofactor evidence="4">
        <name>heme</name>
        <dbReference type="ChEBI" id="CHEBI:30413"/>
    </cofactor>
</comment>
<proteinExistence type="predicted"/>
<evidence type="ECO:0000256" key="4">
    <source>
        <dbReference type="PIRSR" id="PIRSR602401-1"/>
    </source>
</evidence>
<feature type="region of interest" description="Disordered" evidence="5">
    <location>
        <begin position="1"/>
        <end position="47"/>
    </location>
</feature>
<dbReference type="PANTHER" id="PTHR24305:SF227">
    <property type="entry name" value="P450, PUTATIVE (EUROFUNG)-RELATED"/>
    <property type="match status" value="1"/>
</dbReference>
<dbReference type="GO" id="GO:0005506">
    <property type="term" value="F:iron ion binding"/>
    <property type="evidence" value="ECO:0007669"/>
    <property type="project" value="InterPro"/>
</dbReference>
<evidence type="ECO:0000256" key="2">
    <source>
        <dbReference type="ARBA" id="ARBA00022723"/>
    </source>
</evidence>
<evidence type="ECO:0000313" key="8">
    <source>
        <dbReference type="Proteomes" id="UP000014480"/>
    </source>
</evidence>
<keyword evidence="6" id="KW-1133">Transmembrane helix</keyword>
<accession>A0A484F9J8</accession>
<dbReference type="Gene3D" id="1.10.630.10">
    <property type="entry name" value="Cytochrome P450"/>
    <property type="match status" value="1"/>
</dbReference>
<dbReference type="GO" id="GO:0020037">
    <property type="term" value="F:heme binding"/>
    <property type="evidence" value="ECO:0007669"/>
    <property type="project" value="InterPro"/>
</dbReference>
<dbReference type="InterPro" id="IPR036396">
    <property type="entry name" value="Cyt_P450_sf"/>
</dbReference>
<dbReference type="InterPro" id="IPR002401">
    <property type="entry name" value="Cyt_P450_E_grp-I"/>
</dbReference>
<comment type="caution">
    <text evidence="7">The sequence shown here is derived from an EMBL/GenBank/DDBJ whole genome shotgun (WGS) entry which is preliminary data.</text>
</comment>
<dbReference type="AlphaFoldDB" id="A0A484F9J8"/>
<feature type="compositionally biased region" description="Low complexity" evidence="5">
    <location>
        <begin position="23"/>
        <end position="32"/>
    </location>
</feature>
<evidence type="ECO:0000256" key="3">
    <source>
        <dbReference type="ARBA" id="ARBA00023004"/>
    </source>
</evidence>
<dbReference type="Pfam" id="PF00067">
    <property type="entry name" value="p450"/>
    <property type="match status" value="1"/>
</dbReference>
<dbReference type="OrthoDB" id="1470350at2759"/>
<keyword evidence="2 4" id="KW-0479">Metal-binding</keyword>
<feature type="binding site" description="axial binding residue" evidence="4">
    <location>
        <position position="633"/>
    </location>
    <ligand>
        <name>heme</name>
        <dbReference type="ChEBI" id="CHEBI:30413"/>
    </ligand>
    <ligandPart>
        <name>Fe</name>
        <dbReference type="ChEBI" id="CHEBI:18248"/>
    </ligandPart>
</feature>
<dbReference type="SUPFAM" id="SSF48264">
    <property type="entry name" value="Cytochrome P450"/>
    <property type="match status" value="1"/>
</dbReference>
<organism evidence="7 8">
    <name type="scientific">Colletotrichum orbiculare (strain 104-T / ATCC 96160 / CBS 514.97 / LARS 414 / MAFF 240422)</name>
    <name type="common">Cucumber anthracnose fungus</name>
    <name type="synonym">Colletotrichum lagenarium</name>
    <dbReference type="NCBI Taxonomy" id="1213857"/>
    <lineage>
        <taxon>Eukaryota</taxon>
        <taxon>Fungi</taxon>
        <taxon>Dikarya</taxon>
        <taxon>Ascomycota</taxon>
        <taxon>Pezizomycotina</taxon>
        <taxon>Sordariomycetes</taxon>
        <taxon>Hypocreomycetidae</taxon>
        <taxon>Glomerellales</taxon>
        <taxon>Glomerellaceae</taxon>
        <taxon>Colletotrichum</taxon>
        <taxon>Colletotrichum orbiculare species complex</taxon>
    </lineage>
</organism>
<keyword evidence="7" id="KW-0503">Monooxygenase</keyword>
<name>A0A484F9J8_COLOR</name>
<dbReference type="PANTHER" id="PTHR24305">
    <property type="entry name" value="CYTOCHROME P450"/>
    <property type="match status" value="1"/>
</dbReference>
<keyword evidence="1 4" id="KW-0349">Heme</keyword>
<evidence type="ECO:0000256" key="6">
    <source>
        <dbReference type="SAM" id="Phobius"/>
    </source>
</evidence>
<keyword evidence="6" id="KW-0472">Membrane</keyword>
<dbReference type="GO" id="GO:0004497">
    <property type="term" value="F:monooxygenase activity"/>
    <property type="evidence" value="ECO:0007669"/>
    <property type="project" value="UniProtKB-KW"/>
</dbReference>
<evidence type="ECO:0000313" key="7">
    <source>
        <dbReference type="EMBL" id="TDZ14979.1"/>
    </source>
</evidence>
<reference evidence="8" key="1">
    <citation type="journal article" date="2013" name="New Phytol.">
        <title>Comparative genomic and transcriptomic analyses reveal the hemibiotrophic stage shift of Colletotrichum fungi.</title>
        <authorList>
            <person name="Gan P."/>
            <person name="Ikeda K."/>
            <person name="Irieda H."/>
            <person name="Narusaka M."/>
            <person name="O'Connell R.J."/>
            <person name="Narusaka Y."/>
            <person name="Takano Y."/>
            <person name="Kubo Y."/>
            <person name="Shirasu K."/>
        </authorList>
    </citation>
    <scope>NUCLEOTIDE SEQUENCE [LARGE SCALE GENOMIC DNA]</scope>
    <source>
        <strain evidence="8">104-T / ATCC 96160 / CBS 514.97 / LARS 414 / MAFF 240422</strain>
    </source>
</reference>
<dbReference type="CDD" id="cd11069">
    <property type="entry name" value="CYP_FUM15-like"/>
    <property type="match status" value="1"/>
</dbReference>